<proteinExistence type="inferred from homology"/>
<evidence type="ECO:0000256" key="1">
    <source>
        <dbReference type="ARBA" id="ARBA00004240"/>
    </source>
</evidence>
<evidence type="ECO:0000256" key="5">
    <source>
        <dbReference type="ARBA" id="ARBA00017468"/>
    </source>
</evidence>
<dbReference type="EC" id="2.4.1.141" evidence="4 12"/>
<comment type="catalytic activity">
    <reaction evidence="11">
        <text>an N-acetyl-alpha-D-glucosaminyl-diphospho-di-trans,poly-cis-dolichol + UDP-N-acetyl-alpha-D-glucosamine = an N,N'-diacetylchitobiosyl-diphospho-di-trans,poly-cis-dolichol + UDP + H(+)</text>
        <dbReference type="Rhea" id="RHEA:23380"/>
        <dbReference type="Rhea" id="RHEA-COMP:19507"/>
        <dbReference type="Rhea" id="RHEA-COMP:19510"/>
        <dbReference type="ChEBI" id="CHEBI:15378"/>
        <dbReference type="ChEBI" id="CHEBI:57269"/>
        <dbReference type="ChEBI" id="CHEBI:57705"/>
        <dbReference type="ChEBI" id="CHEBI:58223"/>
        <dbReference type="ChEBI" id="CHEBI:58427"/>
        <dbReference type="EC" id="2.4.1.141"/>
    </reaction>
</comment>
<evidence type="ECO:0000256" key="3">
    <source>
        <dbReference type="ARBA" id="ARBA00011198"/>
    </source>
</evidence>
<comment type="caution">
    <text evidence="14">The sequence shown here is derived from an EMBL/GenBank/DDBJ whole genome shotgun (WGS) entry which is preliminary data.</text>
</comment>
<evidence type="ECO:0000313" key="15">
    <source>
        <dbReference type="Proteomes" id="UP000290288"/>
    </source>
</evidence>
<evidence type="ECO:0000313" key="14">
    <source>
        <dbReference type="EMBL" id="RXW21117.1"/>
    </source>
</evidence>
<dbReference type="GO" id="GO:0005783">
    <property type="term" value="C:endoplasmic reticulum"/>
    <property type="evidence" value="ECO:0007669"/>
    <property type="project" value="UniProtKB-SubCell"/>
</dbReference>
<dbReference type="Pfam" id="PF04101">
    <property type="entry name" value="Glyco_tran_28_C"/>
    <property type="match status" value="1"/>
</dbReference>
<keyword evidence="8 12" id="KW-0256">Endoplasmic reticulum</keyword>
<keyword evidence="6 12" id="KW-0328">Glycosyltransferase</keyword>
<dbReference type="AlphaFoldDB" id="A0A4Q2DM89"/>
<comment type="function">
    <text evidence="9 12">Involved in protein N-glycosylation. Essential for the second step of the dolichol-linked oligosaccharide pathway.</text>
</comment>
<dbReference type="SUPFAM" id="SSF53756">
    <property type="entry name" value="UDP-Glycosyltransferase/glycogen phosphorylase"/>
    <property type="match status" value="1"/>
</dbReference>
<dbReference type="PANTHER" id="PTHR12867:SF6">
    <property type="entry name" value="N-ACETYLGLUCOSAMINYLDIPHOSPHODOLICHOL N-ACETYLGLUCOSAMINYLTRANSFERASE"/>
    <property type="match status" value="1"/>
</dbReference>
<dbReference type="Gene3D" id="3.40.50.2000">
    <property type="entry name" value="Glycogen Phosphorylase B"/>
    <property type="match status" value="1"/>
</dbReference>
<organism evidence="14 15">
    <name type="scientific">Candolleomyces aberdarensis</name>
    <dbReference type="NCBI Taxonomy" id="2316362"/>
    <lineage>
        <taxon>Eukaryota</taxon>
        <taxon>Fungi</taxon>
        <taxon>Dikarya</taxon>
        <taxon>Basidiomycota</taxon>
        <taxon>Agaricomycotina</taxon>
        <taxon>Agaricomycetes</taxon>
        <taxon>Agaricomycetidae</taxon>
        <taxon>Agaricales</taxon>
        <taxon>Agaricineae</taxon>
        <taxon>Psathyrellaceae</taxon>
        <taxon>Candolleomyces</taxon>
    </lineage>
</organism>
<feature type="domain" description="Glycosyl transferase family 28 C-terminal" evidence="13">
    <location>
        <begin position="4"/>
        <end position="158"/>
    </location>
</feature>
<keyword evidence="15" id="KW-1185">Reference proteome</keyword>
<evidence type="ECO:0000256" key="7">
    <source>
        <dbReference type="ARBA" id="ARBA00022679"/>
    </source>
</evidence>
<protein>
    <recommendedName>
        <fullName evidence="5 12">UDP-N-acetylglucosamine transferase subunit ALG13</fullName>
        <ecNumber evidence="4 12">2.4.1.141</ecNumber>
    </recommendedName>
    <alternativeName>
        <fullName evidence="10 12">Asparagine-linked glycosylation protein 13</fullName>
    </alternativeName>
</protein>
<dbReference type="STRING" id="2316362.A0A4Q2DM89"/>
<dbReference type="OrthoDB" id="20273at2759"/>
<accession>A0A4Q2DM89</accession>
<gene>
    <name evidence="12" type="primary">ALG13</name>
    <name evidence="14" type="ORF">EST38_g4735</name>
</gene>
<dbReference type="EMBL" id="SDEE01000120">
    <property type="protein sequence ID" value="RXW21117.1"/>
    <property type="molecule type" value="Genomic_DNA"/>
</dbReference>
<evidence type="ECO:0000256" key="9">
    <source>
        <dbReference type="ARBA" id="ARBA00024804"/>
    </source>
</evidence>
<evidence type="ECO:0000259" key="13">
    <source>
        <dbReference type="Pfam" id="PF04101"/>
    </source>
</evidence>
<evidence type="ECO:0000256" key="8">
    <source>
        <dbReference type="ARBA" id="ARBA00022824"/>
    </source>
</evidence>
<dbReference type="Proteomes" id="UP000290288">
    <property type="component" value="Unassembled WGS sequence"/>
</dbReference>
<keyword evidence="7 12" id="KW-0808">Transferase</keyword>
<comment type="subunit">
    <text evidence="3 12">Heterodimer with ALG14 to form a functional enzyme.</text>
</comment>
<comment type="similarity">
    <text evidence="2 12">Belongs to the glycosyltransferase 28 family.</text>
</comment>
<dbReference type="PANTHER" id="PTHR12867">
    <property type="entry name" value="GLYCOSYL TRANSFERASE-RELATED"/>
    <property type="match status" value="1"/>
</dbReference>
<dbReference type="GO" id="GO:0004577">
    <property type="term" value="F:N-acetylglucosaminyldiphosphodolichol N-acetylglucosaminyltransferase activity"/>
    <property type="evidence" value="ECO:0007669"/>
    <property type="project" value="UniProtKB-EC"/>
</dbReference>
<evidence type="ECO:0000256" key="11">
    <source>
        <dbReference type="ARBA" id="ARBA00048184"/>
    </source>
</evidence>
<evidence type="ECO:0000256" key="10">
    <source>
        <dbReference type="ARBA" id="ARBA00032061"/>
    </source>
</evidence>
<dbReference type="InterPro" id="IPR039042">
    <property type="entry name" value="Alg13-like"/>
</dbReference>
<evidence type="ECO:0000256" key="12">
    <source>
        <dbReference type="RuleBase" id="RU362128"/>
    </source>
</evidence>
<evidence type="ECO:0000256" key="6">
    <source>
        <dbReference type="ARBA" id="ARBA00022676"/>
    </source>
</evidence>
<comment type="subcellular location">
    <subcellularLocation>
        <location evidence="1 12">Endoplasmic reticulum</location>
    </subcellularLocation>
</comment>
<dbReference type="InterPro" id="IPR007235">
    <property type="entry name" value="Glyco_trans_28_C"/>
</dbReference>
<dbReference type="GO" id="GO:0006488">
    <property type="term" value="P:dolichol-linked oligosaccharide biosynthetic process"/>
    <property type="evidence" value="ECO:0007669"/>
    <property type="project" value="InterPro"/>
</dbReference>
<name>A0A4Q2DM89_9AGAR</name>
<sequence length="172" mass="19108">MRAFVTIGSTKFDDLVQHTLSEEVLFSLKKQGYRELVIQCGNSTFELASSVADGREQKFEREGISIECWKFKSTLEAEYNRADLVVSHAGSGTILDVLRKGKRMIVVPNETLLDNHQKELAVALEEKGHLKASTVRGLAQAIEEVHKAELIPFPPSDGSRFAGILDETMGFI</sequence>
<evidence type="ECO:0000256" key="2">
    <source>
        <dbReference type="ARBA" id="ARBA00006962"/>
    </source>
</evidence>
<reference evidence="14 15" key="1">
    <citation type="submission" date="2019-01" db="EMBL/GenBank/DDBJ databases">
        <title>Draft genome sequence of Psathyrella aberdarensis IHI B618.</title>
        <authorList>
            <person name="Buettner E."/>
            <person name="Kellner H."/>
        </authorList>
    </citation>
    <scope>NUCLEOTIDE SEQUENCE [LARGE SCALE GENOMIC DNA]</scope>
    <source>
        <strain evidence="14 15">IHI B618</strain>
    </source>
</reference>
<evidence type="ECO:0000256" key="4">
    <source>
        <dbReference type="ARBA" id="ARBA00012614"/>
    </source>
</evidence>